<proteinExistence type="predicted"/>
<evidence type="ECO:0000313" key="2">
    <source>
        <dbReference type="Proteomes" id="UP000095712"/>
    </source>
</evidence>
<sequence>MRKKVKSKKIKKYNKFFSYNCAERQNRNFSYKDFSYSNSYNTRFTNSIFYGNNFFKATMKYCGFNGCKFSFIEFKSSNFRGCRFKGAQFENVIFENCNLSNTHFQGATFKNVYFTNTSLKNARGIKDTDSLTRINNHNLKLSFSPQLLEAINECKTNPYIISSGTIFYKKKGRLSNAQKKAEKSLPKQERKRLQRERQKELLTHPKQMSLYKVNIIRLLDNFTEDEIAKGLHLAATSIDKNFSSLSYFIPYIKKANNTALSSKS</sequence>
<dbReference type="InterPro" id="IPR001646">
    <property type="entry name" value="5peptide_repeat"/>
</dbReference>
<accession>A0A174TCV2</accession>
<dbReference type="Pfam" id="PF13576">
    <property type="entry name" value="Pentapeptide_3"/>
    <property type="match status" value="1"/>
</dbReference>
<dbReference type="RefSeq" id="WP_055153488.1">
    <property type="nucleotide sequence ID" value="NZ_CZAW01000066.1"/>
</dbReference>
<dbReference type="EMBL" id="CZAW01000066">
    <property type="protein sequence ID" value="CUQ06311.1"/>
    <property type="molecule type" value="Genomic_DNA"/>
</dbReference>
<dbReference type="SUPFAM" id="SSF141571">
    <property type="entry name" value="Pentapeptide repeat-like"/>
    <property type="match status" value="1"/>
</dbReference>
<evidence type="ECO:0000313" key="1">
    <source>
        <dbReference type="EMBL" id="CUQ06311.1"/>
    </source>
</evidence>
<name>A0A174TCV2_9FIRM</name>
<dbReference type="InterPro" id="IPR051082">
    <property type="entry name" value="Pentapeptide-BTB/POZ_domain"/>
</dbReference>
<dbReference type="Proteomes" id="UP000095712">
    <property type="component" value="Unassembled WGS sequence"/>
</dbReference>
<reference evidence="1 2" key="1">
    <citation type="submission" date="2015-09" db="EMBL/GenBank/DDBJ databases">
        <authorList>
            <consortium name="Pathogen Informatics"/>
        </authorList>
    </citation>
    <scope>NUCLEOTIDE SEQUENCE [LARGE SCALE GENOMIC DNA]</scope>
    <source>
        <strain evidence="1 2">2789STDY5834911</strain>
    </source>
</reference>
<dbReference type="OrthoDB" id="1751433at2"/>
<dbReference type="Gene3D" id="2.160.20.80">
    <property type="entry name" value="E3 ubiquitin-protein ligase SopA"/>
    <property type="match status" value="1"/>
</dbReference>
<dbReference type="PANTHER" id="PTHR14136">
    <property type="entry name" value="BTB_POZ DOMAIN-CONTAINING PROTEIN KCTD9"/>
    <property type="match status" value="1"/>
</dbReference>
<organism evidence="1 2">
    <name type="scientific">Blautia wexlerae</name>
    <dbReference type="NCBI Taxonomy" id="418240"/>
    <lineage>
        <taxon>Bacteria</taxon>
        <taxon>Bacillati</taxon>
        <taxon>Bacillota</taxon>
        <taxon>Clostridia</taxon>
        <taxon>Lachnospirales</taxon>
        <taxon>Lachnospiraceae</taxon>
        <taxon>Blautia</taxon>
    </lineage>
</organism>
<protein>
    <submittedName>
        <fullName evidence="1">Uncharacterized protein conserved in bacteria</fullName>
    </submittedName>
</protein>
<dbReference type="PANTHER" id="PTHR14136:SF21">
    <property type="entry name" value="BTB DOMAIN-CONTAINING PROTEIN"/>
    <property type="match status" value="1"/>
</dbReference>
<gene>
    <name evidence="1" type="ORF">ERS852523_03809</name>
</gene>
<dbReference type="AlphaFoldDB" id="A0A174TCV2"/>